<protein>
    <recommendedName>
        <fullName evidence="1">MATH domain-containing protein</fullName>
    </recommendedName>
</protein>
<dbReference type="EMBL" id="JBICBT010000225">
    <property type="protein sequence ID" value="KAL3120090.1"/>
    <property type="molecule type" value="Genomic_DNA"/>
</dbReference>
<organism evidence="2 3">
    <name type="scientific">Heterodera trifolii</name>
    <dbReference type="NCBI Taxonomy" id="157864"/>
    <lineage>
        <taxon>Eukaryota</taxon>
        <taxon>Metazoa</taxon>
        <taxon>Ecdysozoa</taxon>
        <taxon>Nematoda</taxon>
        <taxon>Chromadorea</taxon>
        <taxon>Rhabditida</taxon>
        <taxon>Tylenchina</taxon>
        <taxon>Tylenchomorpha</taxon>
        <taxon>Tylenchoidea</taxon>
        <taxon>Heteroderidae</taxon>
        <taxon>Heteroderinae</taxon>
        <taxon>Heterodera</taxon>
    </lineage>
</organism>
<dbReference type="Pfam" id="PF22486">
    <property type="entry name" value="MATH_2"/>
    <property type="match status" value="1"/>
</dbReference>
<comment type="caution">
    <text evidence="2">The sequence shown here is derived from an EMBL/GenBank/DDBJ whole genome shotgun (WGS) entry which is preliminary data.</text>
</comment>
<sequence length="759" mass="87392">MLRFDAKNEKVEFASANCPVEVIDVEAAAFKVMLSFIYTEDLSELNGDNAMAVLYAAKKYNIPDLVDASLQIPISELRNVFFACAQARLFDLGDFACKCLRYICQNATQLFGSDDFLKIDQEMLCVLLDSDLLLISDEFEIWKAAIRWADEKCRQNGTKNSTENRRSVLGLALFKIRFPNIHEEQFSEFVVPSGVLTEEEVIGVYQFNSHPNLYRPYLSNPYRYLHVIPGLYSLKFPIHGRIFDWNKAKGNKRGTLALEIENLSEFARETVWSERKSETVHIGGLPWKIKAQINHRTKSTDNNEKWLGIYLMCDAPKEASANCPVVEIPDVEAAAFKVMLSFIYAENLSELNGDNAMAVLTPPIENVWWDFRRITVWPIAIPELLAKFDIWDNVLDIKKMSEFVGEKLGSRRFSETVQIRGLPWNILAKINEKTDEKWLGFYLKCAAVEEDENWCCECSATFRIVSQKFDVENSIGKFLDKFLITPRIKQDSMDSFHLRQSEKWLGFNLLFDAPEEDSLWRCCVRSATFRIILQKVGAENSVGILSKFVLDNKLTNLGFNNFVSFAELMDLNNGFYDREEDKVKLTIDVTTVDEPKVDKFILNQSKSNGKISMDIEKVSEFAREIFESERKSESVYIKGLPWKILAGIKKKNESIDNNEKWLGIFLWCDAPEDVENWSCKCSATFRIVSQKNKVPDSRREFVDLVFDNENMWQCVKFISFAELMNPSKGFYDKSEDKVTLAIDVTVKEAKRRTKHKCLI</sequence>
<dbReference type="Proteomes" id="UP001620626">
    <property type="component" value="Unassembled WGS sequence"/>
</dbReference>
<dbReference type="InterPro" id="IPR008974">
    <property type="entry name" value="TRAF-like"/>
</dbReference>
<gene>
    <name evidence="2" type="ORF">niasHT_003342</name>
</gene>
<accession>A0ABD2LXW5</accession>
<dbReference type="CDD" id="cd18186">
    <property type="entry name" value="BTB_POZ_ZBTB_KLHL-like"/>
    <property type="match status" value="1"/>
</dbReference>
<dbReference type="PANTHER" id="PTHR45774">
    <property type="entry name" value="BTB/POZ DOMAIN-CONTAINING"/>
    <property type="match status" value="1"/>
</dbReference>
<dbReference type="InterPro" id="IPR002083">
    <property type="entry name" value="MATH/TRAF_dom"/>
</dbReference>
<dbReference type="InterPro" id="IPR000210">
    <property type="entry name" value="BTB/POZ_dom"/>
</dbReference>
<dbReference type="Gene3D" id="2.60.210.10">
    <property type="entry name" value="Apoptosis, Tumor Necrosis Factor Receptor Associated Protein 2, Chain A"/>
    <property type="match status" value="4"/>
</dbReference>
<feature type="domain" description="MATH" evidence="1">
    <location>
        <begin position="608"/>
        <end position="742"/>
    </location>
</feature>
<dbReference type="Pfam" id="PF00917">
    <property type="entry name" value="MATH"/>
    <property type="match status" value="1"/>
</dbReference>
<dbReference type="SMART" id="SM00875">
    <property type="entry name" value="BACK"/>
    <property type="match status" value="1"/>
</dbReference>
<name>A0ABD2LXW5_9BILA</name>
<dbReference type="SUPFAM" id="SSF49599">
    <property type="entry name" value="TRAF domain-like"/>
    <property type="match status" value="2"/>
</dbReference>
<dbReference type="SMART" id="SM00061">
    <property type="entry name" value="MATH"/>
    <property type="match status" value="2"/>
</dbReference>
<dbReference type="InterPro" id="IPR011333">
    <property type="entry name" value="SKP1/BTB/POZ_sf"/>
</dbReference>
<dbReference type="InterPro" id="IPR011705">
    <property type="entry name" value="BACK"/>
</dbReference>
<evidence type="ECO:0000259" key="1">
    <source>
        <dbReference type="PROSITE" id="PS50144"/>
    </source>
</evidence>
<evidence type="ECO:0000313" key="3">
    <source>
        <dbReference type="Proteomes" id="UP001620626"/>
    </source>
</evidence>
<dbReference type="AlphaFoldDB" id="A0ABD2LXW5"/>
<dbReference type="Pfam" id="PF00651">
    <property type="entry name" value="BTB"/>
    <property type="match status" value="1"/>
</dbReference>
<reference evidence="2 3" key="1">
    <citation type="submission" date="2024-10" db="EMBL/GenBank/DDBJ databases">
        <authorList>
            <person name="Kim D."/>
        </authorList>
    </citation>
    <scope>NUCLEOTIDE SEQUENCE [LARGE SCALE GENOMIC DNA]</scope>
    <source>
        <strain evidence="2">BH-2024</strain>
    </source>
</reference>
<dbReference type="Gene3D" id="1.25.40.420">
    <property type="match status" value="1"/>
</dbReference>
<keyword evidence="3" id="KW-1185">Reference proteome</keyword>
<dbReference type="PROSITE" id="PS50144">
    <property type="entry name" value="MATH"/>
    <property type="match status" value="1"/>
</dbReference>
<proteinExistence type="predicted"/>
<dbReference type="CDD" id="cd00121">
    <property type="entry name" value="MATH"/>
    <property type="match status" value="1"/>
</dbReference>
<dbReference type="Gene3D" id="3.30.710.10">
    <property type="entry name" value="Potassium Channel Kv1.1, Chain A"/>
    <property type="match status" value="1"/>
</dbReference>
<dbReference type="SUPFAM" id="SSF54695">
    <property type="entry name" value="POZ domain"/>
    <property type="match status" value="1"/>
</dbReference>
<dbReference type="Pfam" id="PF07707">
    <property type="entry name" value="BACK"/>
    <property type="match status" value="1"/>
</dbReference>
<evidence type="ECO:0000313" key="2">
    <source>
        <dbReference type="EMBL" id="KAL3120090.1"/>
    </source>
</evidence>
<dbReference type="PANTHER" id="PTHR45774:SF3">
    <property type="entry name" value="BTB (POZ) DOMAIN-CONTAINING 2B-RELATED"/>
    <property type="match status" value="1"/>
</dbReference>